<dbReference type="Proteomes" id="UP000250235">
    <property type="component" value="Unassembled WGS sequence"/>
</dbReference>
<evidence type="ECO:0000313" key="3">
    <source>
        <dbReference type="Proteomes" id="UP000250235"/>
    </source>
</evidence>
<feature type="region of interest" description="Disordered" evidence="1">
    <location>
        <begin position="438"/>
        <end position="469"/>
    </location>
</feature>
<feature type="compositionally biased region" description="Low complexity" evidence="1">
    <location>
        <begin position="655"/>
        <end position="666"/>
    </location>
</feature>
<evidence type="ECO:0000313" key="2">
    <source>
        <dbReference type="EMBL" id="KZV23728.1"/>
    </source>
</evidence>
<evidence type="ECO:0000256" key="1">
    <source>
        <dbReference type="SAM" id="MobiDB-lite"/>
    </source>
</evidence>
<feature type="region of interest" description="Disordered" evidence="1">
    <location>
        <begin position="647"/>
        <end position="671"/>
    </location>
</feature>
<accession>A0A2Z7AQJ2</accession>
<protein>
    <submittedName>
        <fullName evidence="2">Uncharacterized protein</fullName>
    </submittedName>
</protein>
<reference evidence="2 3" key="1">
    <citation type="journal article" date="2015" name="Proc. Natl. Acad. Sci. U.S.A.">
        <title>The resurrection genome of Boea hygrometrica: A blueprint for survival of dehydration.</title>
        <authorList>
            <person name="Xiao L."/>
            <person name="Yang G."/>
            <person name="Zhang L."/>
            <person name="Yang X."/>
            <person name="Zhao S."/>
            <person name="Ji Z."/>
            <person name="Zhou Q."/>
            <person name="Hu M."/>
            <person name="Wang Y."/>
            <person name="Chen M."/>
            <person name="Xu Y."/>
            <person name="Jin H."/>
            <person name="Xiao X."/>
            <person name="Hu G."/>
            <person name="Bao F."/>
            <person name="Hu Y."/>
            <person name="Wan P."/>
            <person name="Li L."/>
            <person name="Deng X."/>
            <person name="Kuang T."/>
            <person name="Xiang C."/>
            <person name="Zhu J.K."/>
            <person name="Oliver M.J."/>
            <person name="He Y."/>
        </authorList>
    </citation>
    <scope>NUCLEOTIDE SEQUENCE [LARGE SCALE GENOMIC DNA]</scope>
    <source>
        <strain evidence="3">cv. XS01</strain>
    </source>
</reference>
<dbReference type="EMBL" id="KV013390">
    <property type="protein sequence ID" value="KZV23728.1"/>
    <property type="molecule type" value="Genomic_DNA"/>
</dbReference>
<organism evidence="2 3">
    <name type="scientific">Dorcoceras hygrometricum</name>
    <dbReference type="NCBI Taxonomy" id="472368"/>
    <lineage>
        <taxon>Eukaryota</taxon>
        <taxon>Viridiplantae</taxon>
        <taxon>Streptophyta</taxon>
        <taxon>Embryophyta</taxon>
        <taxon>Tracheophyta</taxon>
        <taxon>Spermatophyta</taxon>
        <taxon>Magnoliopsida</taxon>
        <taxon>eudicotyledons</taxon>
        <taxon>Gunneridae</taxon>
        <taxon>Pentapetalae</taxon>
        <taxon>asterids</taxon>
        <taxon>lamiids</taxon>
        <taxon>Lamiales</taxon>
        <taxon>Gesneriaceae</taxon>
        <taxon>Didymocarpoideae</taxon>
        <taxon>Trichosporeae</taxon>
        <taxon>Loxocarpinae</taxon>
        <taxon>Dorcoceras</taxon>
    </lineage>
</organism>
<feature type="region of interest" description="Disordered" evidence="1">
    <location>
        <begin position="773"/>
        <end position="816"/>
    </location>
</feature>
<name>A0A2Z7AQJ2_9LAMI</name>
<sequence length="816" mass="90086">MQNLSGIPNETIAAMRTWFSATIVSFKSSGKKKDLLFEYLLLHDIVVKSLCAKAGSFDKFSPALQMYGLTGNTIGFVLNENPQIEQNDNETLNEYQAQENESLIPIARHDIRTQDGQNSEARADEGLNAIPISVINPDVTTVATENTSSPLRLIHLFFTTETVSTDGLHVSISIHAGLYVIISVHIFLLIPDFYYVQLLQQLKYISSSFLRQISTVYIDILSDVFFSNQHTEMASSLISNTIQVYFDSVLEMDNEGMVVMFEALISSCLSGFLGCSSAIFETALVDFFHNASVGDGVVASTIQGKPEVPQDLVLETRRAFSYDGKLVSTSCKKRELVFEFRLLNDILAKSVTVKAGSFDAVTHERFLMMTAIYGGVLVNWSKILFKVLKDMGAPDLEFGESNEFPPLKILTAKTVGKYIAINKNIVVEDVEDEPVMEKQAEKKKSVSKKRPSPTVESPVVKRKRTSGRTTPVATDLTLVTVAQEVVPIQMISDVTPPAPKRKAPKRRLQLPAGVDYWRPITRPVDSRTWELLPQRPYIDDLSPLCAFIEPVQDLDSRSPFSRVVRDIWAEVCVAVVQFSLTEVFHPVGTVNYCRDIVGPIVDIEEIPTGFRSVFQSGIDTNSFVKFLDDFVVQPVIQVLPEVESVSSDGSTVYHSPSPISKPSIVSQGEDPTASVVQIDTASADPAIQLTSNPNPDTPGSGILSQRHPDIVFNSPRTSTSSDSHLCFIADDIPQGLDDIRKDVKVQKVALSTELEDRLATVSNDLLDFQAVMTKRGKEASSPPPPPGDRGRIRGNRSGSSSSEPHRRDARYWLGGK</sequence>
<gene>
    <name evidence="2" type="ORF">F511_31778</name>
</gene>
<keyword evidence="3" id="KW-1185">Reference proteome</keyword>
<proteinExistence type="predicted"/>
<dbReference type="AlphaFoldDB" id="A0A2Z7AQJ2"/>